<comment type="caution">
    <text evidence="2">The sequence shown here is derived from an EMBL/GenBank/DDBJ whole genome shotgun (WGS) entry which is preliminary data.</text>
</comment>
<feature type="compositionally biased region" description="Basic and acidic residues" evidence="1">
    <location>
        <begin position="94"/>
        <end position="106"/>
    </location>
</feature>
<accession>A0AA39VTV2</accession>
<evidence type="ECO:0000313" key="2">
    <source>
        <dbReference type="EMBL" id="KAK0598644.1"/>
    </source>
</evidence>
<dbReference type="Proteomes" id="UP001168877">
    <property type="component" value="Unassembled WGS sequence"/>
</dbReference>
<reference evidence="2" key="1">
    <citation type="journal article" date="2022" name="Plant J.">
        <title>Strategies of tolerance reflected in two North American maple genomes.</title>
        <authorList>
            <person name="McEvoy S.L."/>
            <person name="Sezen U.U."/>
            <person name="Trouern-Trend A."/>
            <person name="McMahon S.M."/>
            <person name="Schaberg P.G."/>
            <person name="Yang J."/>
            <person name="Wegrzyn J.L."/>
            <person name="Swenson N.G."/>
        </authorList>
    </citation>
    <scope>NUCLEOTIDE SEQUENCE</scope>
    <source>
        <strain evidence="2">NS2018</strain>
    </source>
</reference>
<protein>
    <submittedName>
        <fullName evidence="2">Uncharacterized protein</fullName>
    </submittedName>
</protein>
<name>A0AA39VTV2_ACESA</name>
<keyword evidence="3" id="KW-1185">Reference proteome</keyword>
<feature type="region of interest" description="Disordered" evidence="1">
    <location>
        <begin position="89"/>
        <end position="109"/>
    </location>
</feature>
<organism evidence="2 3">
    <name type="scientific">Acer saccharum</name>
    <name type="common">Sugar maple</name>
    <dbReference type="NCBI Taxonomy" id="4024"/>
    <lineage>
        <taxon>Eukaryota</taxon>
        <taxon>Viridiplantae</taxon>
        <taxon>Streptophyta</taxon>
        <taxon>Embryophyta</taxon>
        <taxon>Tracheophyta</taxon>
        <taxon>Spermatophyta</taxon>
        <taxon>Magnoliopsida</taxon>
        <taxon>eudicotyledons</taxon>
        <taxon>Gunneridae</taxon>
        <taxon>Pentapetalae</taxon>
        <taxon>rosids</taxon>
        <taxon>malvids</taxon>
        <taxon>Sapindales</taxon>
        <taxon>Sapindaceae</taxon>
        <taxon>Hippocastanoideae</taxon>
        <taxon>Acereae</taxon>
        <taxon>Acer</taxon>
    </lineage>
</organism>
<evidence type="ECO:0000313" key="3">
    <source>
        <dbReference type="Proteomes" id="UP001168877"/>
    </source>
</evidence>
<dbReference type="EMBL" id="JAUESC010000004">
    <property type="protein sequence ID" value="KAK0598644.1"/>
    <property type="molecule type" value="Genomic_DNA"/>
</dbReference>
<sequence>MVAAQVCQSQLVGRSEDSLIGVPVHSSRVGVVHVSSEGPSSILDVSAGAVVSISSAASMVGQGSKVSRDSVSPLVSFAQPIVSSVVSVDELDDRENMSDNKDKGTTEESSIPMDLKLWKEALVGEMRRMMKGELDQLHERLDQVENARAEQPQPIPQAHRRERVPVREEVNDYYGDDNDMEEDDRMSNVGAGRFRHGMGDIFTKPLPKDAFTTFRSKLGVHIHSHSNLKERVKGYNFPVIVDDTDGANHGNAATNTAVKIKEINEEDFKKQNDKNHGRNIDVITNISNGGQHQFLSNQNM</sequence>
<evidence type="ECO:0000256" key="1">
    <source>
        <dbReference type="SAM" id="MobiDB-lite"/>
    </source>
</evidence>
<reference evidence="2" key="2">
    <citation type="submission" date="2023-06" db="EMBL/GenBank/DDBJ databases">
        <authorList>
            <person name="Swenson N.G."/>
            <person name="Wegrzyn J.L."/>
            <person name="Mcevoy S.L."/>
        </authorList>
    </citation>
    <scope>NUCLEOTIDE SEQUENCE</scope>
    <source>
        <strain evidence="2">NS2018</strain>
        <tissue evidence="2">Leaf</tissue>
    </source>
</reference>
<gene>
    <name evidence="2" type="ORF">LWI29_036599</name>
</gene>
<dbReference type="AlphaFoldDB" id="A0AA39VTV2"/>
<proteinExistence type="predicted"/>